<evidence type="ECO:0000256" key="2">
    <source>
        <dbReference type="ARBA" id="ARBA00022679"/>
    </source>
</evidence>
<evidence type="ECO:0000313" key="6">
    <source>
        <dbReference type="Proteomes" id="UP001396334"/>
    </source>
</evidence>
<keyword evidence="2" id="KW-0808">Transferase</keyword>
<dbReference type="Gene3D" id="3.40.50.150">
    <property type="entry name" value="Vaccinia Virus protein VP39"/>
    <property type="match status" value="1"/>
</dbReference>
<dbReference type="InterPro" id="IPR005299">
    <property type="entry name" value="MeTrfase_7"/>
</dbReference>
<dbReference type="Proteomes" id="UP001396334">
    <property type="component" value="Unassembled WGS sequence"/>
</dbReference>
<comment type="caution">
    <text evidence="5">The sequence shown here is derived from an EMBL/GenBank/DDBJ whole genome shotgun (WGS) entry which is preliminary data.</text>
</comment>
<accession>A0ABR2P4Q2</accession>
<keyword evidence="6" id="KW-1185">Reference proteome</keyword>
<dbReference type="EMBL" id="JBBPBN010000081">
    <property type="protein sequence ID" value="KAK8983283.1"/>
    <property type="molecule type" value="Genomic_DNA"/>
</dbReference>
<evidence type="ECO:0000256" key="4">
    <source>
        <dbReference type="ARBA" id="ARBA00022842"/>
    </source>
</evidence>
<dbReference type="SUPFAM" id="SSF53335">
    <property type="entry name" value="S-adenosyl-L-methionine-dependent methyltransferases"/>
    <property type="match status" value="1"/>
</dbReference>
<protein>
    <submittedName>
        <fullName evidence="5">Uncharacterized protein</fullName>
    </submittedName>
</protein>
<keyword evidence="1" id="KW-0489">Methyltransferase</keyword>
<dbReference type="InterPro" id="IPR029063">
    <property type="entry name" value="SAM-dependent_MTases_sf"/>
</dbReference>
<dbReference type="InterPro" id="IPR042086">
    <property type="entry name" value="MeTrfase_capping"/>
</dbReference>
<name>A0ABR2P4Q2_9ROSI</name>
<evidence type="ECO:0000256" key="1">
    <source>
        <dbReference type="ARBA" id="ARBA00022603"/>
    </source>
</evidence>
<gene>
    <name evidence="5" type="ORF">V6N11_073379</name>
</gene>
<keyword evidence="4" id="KW-0460">Magnesium</keyword>
<dbReference type="Pfam" id="PF03492">
    <property type="entry name" value="Methyltransf_7"/>
    <property type="match status" value="1"/>
</dbReference>
<evidence type="ECO:0000256" key="3">
    <source>
        <dbReference type="ARBA" id="ARBA00022723"/>
    </source>
</evidence>
<dbReference type="Gene3D" id="1.10.1200.270">
    <property type="entry name" value="Methyltransferase, alpha-helical capping domain"/>
    <property type="match status" value="1"/>
</dbReference>
<organism evidence="5 6">
    <name type="scientific">Hibiscus sabdariffa</name>
    <name type="common">roselle</name>
    <dbReference type="NCBI Taxonomy" id="183260"/>
    <lineage>
        <taxon>Eukaryota</taxon>
        <taxon>Viridiplantae</taxon>
        <taxon>Streptophyta</taxon>
        <taxon>Embryophyta</taxon>
        <taxon>Tracheophyta</taxon>
        <taxon>Spermatophyta</taxon>
        <taxon>Magnoliopsida</taxon>
        <taxon>eudicotyledons</taxon>
        <taxon>Gunneridae</taxon>
        <taxon>Pentapetalae</taxon>
        <taxon>rosids</taxon>
        <taxon>malvids</taxon>
        <taxon>Malvales</taxon>
        <taxon>Malvaceae</taxon>
        <taxon>Malvoideae</taxon>
        <taxon>Hibiscus</taxon>
    </lineage>
</organism>
<sequence>MAEEKVLRMNEADHGISYANNSVIQNAVISKVMPIIKESISDMFSKTVPDCVKVADLGCSSGPNTFVTISQVIDAIHGICTQQQLKLPEFEVILNDLPENDFNSVFKSVPGFIERLEKEKGDMVRERCYIGGVAGSFYHRLFPTRSLHFVHSSYALHWLSMVPVGVENNKGNICMAGSSPPNVVRAYAQQFRKDFTDFLSMRSKEMIPQGCMVLTFTARKNPNPSNEDYGLELVAMSLLDLVAQGVVKEADVDTFNIPLYAPCKEEVGEIVESEGSFEIKELQVFQVGLNCSNRDEQLRNKDIQPEKSYANTMRAVLEPMISSHFGDAIIDELFIRFAANSQMNSMHGNKVNIVVSMEKKQ</sequence>
<dbReference type="PANTHER" id="PTHR31009">
    <property type="entry name" value="S-ADENOSYL-L-METHIONINE:CARBOXYL METHYLTRANSFERASE FAMILY PROTEIN"/>
    <property type="match status" value="1"/>
</dbReference>
<proteinExistence type="predicted"/>
<evidence type="ECO:0000313" key="5">
    <source>
        <dbReference type="EMBL" id="KAK8983283.1"/>
    </source>
</evidence>
<keyword evidence="3" id="KW-0479">Metal-binding</keyword>
<reference evidence="5 6" key="1">
    <citation type="journal article" date="2024" name="G3 (Bethesda)">
        <title>Genome assembly of Hibiscus sabdariffa L. provides insights into metabolisms of medicinal natural products.</title>
        <authorList>
            <person name="Kim T."/>
        </authorList>
    </citation>
    <scope>NUCLEOTIDE SEQUENCE [LARGE SCALE GENOMIC DNA]</scope>
    <source>
        <strain evidence="5">TK-2024</strain>
        <tissue evidence="5">Old leaves</tissue>
    </source>
</reference>